<dbReference type="InParanoid" id="A0A1X7T8C8"/>
<evidence type="ECO:0000256" key="2">
    <source>
        <dbReference type="ARBA" id="ARBA00006371"/>
    </source>
</evidence>
<name>A0A1X7T8C8_AMPQE</name>
<evidence type="ECO:0000256" key="1">
    <source>
        <dbReference type="ARBA" id="ARBA00004141"/>
    </source>
</evidence>
<evidence type="ECO:0000256" key="5">
    <source>
        <dbReference type="ARBA" id="ARBA00023136"/>
    </source>
</evidence>
<keyword evidence="4 6" id="KW-1133">Transmembrane helix</keyword>
<comment type="subcellular location">
    <subcellularLocation>
        <location evidence="1">Membrane</location>
        <topology evidence="1">Multi-pass membrane protein</topology>
    </subcellularLocation>
</comment>
<dbReference type="FunCoup" id="A0A1X7T8C8">
    <property type="interactions" value="10"/>
</dbReference>
<proteinExistence type="inferred from homology"/>
<organism evidence="7">
    <name type="scientific">Amphimedon queenslandica</name>
    <name type="common">Sponge</name>
    <dbReference type="NCBI Taxonomy" id="400682"/>
    <lineage>
        <taxon>Eukaryota</taxon>
        <taxon>Metazoa</taxon>
        <taxon>Porifera</taxon>
        <taxon>Demospongiae</taxon>
        <taxon>Heteroscleromorpha</taxon>
        <taxon>Haplosclerida</taxon>
        <taxon>Niphatidae</taxon>
        <taxon>Amphimedon</taxon>
    </lineage>
</organism>
<accession>A0A1X7T8C8</accession>
<dbReference type="PANTHER" id="PTHR31746:SF2">
    <property type="entry name" value="TRANSMEMBRANE PROTEIN 229A"/>
    <property type="match status" value="1"/>
</dbReference>
<reference evidence="7" key="1">
    <citation type="submission" date="2017-05" db="UniProtKB">
        <authorList>
            <consortium name="EnsemblMetazoa"/>
        </authorList>
    </citation>
    <scope>IDENTIFICATION</scope>
</reference>
<protein>
    <submittedName>
        <fullName evidence="7">Uncharacterized protein</fullName>
    </submittedName>
</protein>
<dbReference type="InterPro" id="IPR010540">
    <property type="entry name" value="CmpB_TMEM229"/>
</dbReference>
<feature type="transmembrane region" description="Helical" evidence="6">
    <location>
        <begin position="51"/>
        <end position="72"/>
    </location>
</feature>
<feature type="transmembrane region" description="Helical" evidence="6">
    <location>
        <begin position="18"/>
        <end position="39"/>
    </location>
</feature>
<evidence type="ECO:0000256" key="6">
    <source>
        <dbReference type="SAM" id="Phobius"/>
    </source>
</evidence>
<keyword evidence="5 6" id="KW-0472">Membrane</keyword>
<dbReference type="eggNOG" id="ENOG502QTFF">
    <property type="taxonomic scope" value="Eukaryota"/>
</dbReference>
<evidence type="ECO:0000256" key="3">
    <source>
        <dbReference type="ARBA" id="ARBA00022692"/>
    </source>
</evidence>
<dbReference type="Pfam" id="PF06541">
    <property type="entry name" value="ABC_trans_CmpB"/>
    <property type="match status" value="1"/>
</dbReference>
<comment type="similarity">
    <text evidence="2">Belongs to the TMEM229 family.</text>
</comment>
<dbReference type="GO" id="GO:0016020">
    <property type="term" value="C:membrane"/>
    <property type="evidence" value="ECO:0007669"/>
    <property type="project" value="UniProtKB-SubCell"/>
</dbReference>
<keyword evidence="3 6" id="KW-0812">Transmembrane</keyword>
<sequence>ESVYQYAKKHHDPLPVRILFYILLTYAWEFSCGVILSRFGANSWDYSEFRFNVYGLITLEYAPFWGIAGLVFEYIMSCMEAVEGLPHWRVAINKERRQSKH</sequence>
<evidence type="ECO:0000256" key="4">
    <source>
        <dbReference type="ARBA" id="ARBA00022989"/>
    </source>
</evidence>
<dbReference type="OrthoDB" id="5946847at2759"/>
<evidence type="ECO:0000313" key="7">
    <source>
        <dbReference type="EnsemblMetazoa" id="Aqu2.1.10794_001"/>
    </source>
</evidence>
<dbReference type="PANTHER" id="PTHR31746">
    <property type="entry name" value="TRANSMEMBRANE PROTEIN 229 FAMILY MEMBER"/>
    <property type="match status" value="1"/>
</dbReference>
<dbReference type="AlphaFoldDB" id="A0A1X7T8C8"/>
<dbReference type="EnsemblMetazoa" id="Aqu2.1.10794_001">
    <property type="protein sequence ID" value="Aqu2.1.10794_001"/>
    <property type="gene ID" value="Aqu2.1.10794"/>
</dbReference>